<evidence type="ECO:0000256" key="1">
    <source>
        <dbReference type="SAM" id="MobiDB-lite"/>
    </source>
</evidence>
<dbReference type="EMBL" id="BGPR01041745">
    <property type="protein sequence ID" value="GBO18085.1"/>
    <property type="molecule type" value="Genomic_DNA"/>
</dbReference>
<accession>A0A4Y2UYK6</accession>
<evidence type="ECO:0000313" key="2">
    <source>
        <dbReference type="EMBL" id="GBO18085.1"/>
    </source>
</evidence>
<proteinExistence type="predicted"/>
<feature type="compositionally biased region" description="Polar residues" evidence="1">
    <location>
        <begin position="144"/>
        <end position="159"/>
    </location>
</feature>
<evidence type="ECO:0000313" key="3">
    <source>
        <dbReference type="Proteomes" id="UP000499080"/>
    </source>
</evidence>
<sequence length="231" mass="25993">MTDISAPESCGKGVSTSLSWHASIQSECLNQQNLVTIDELRNYINSLLNVSTIEECNNNIAILENYYLSLDKEINLKKANAVAFNLFKLANLKKKSVSKKSKKAEEVPFVSNPYQPIAPEDYEPDMELSNEEEQYKENYPEFPNLTSVMPPSASEQPLSTDPIQRQQPPQPKKKYVPPIIIDDPSNTAQLIKSFNELTDSKVEGKLLSNNRLKVSQLLLKPTAPSRKKLPK</sequence>
<organism evidence="2 3">
    <name type="scientific">Araneus ventricosus</name>
    <name type="common">Orbweaver spider</name>
    <name type="synonym">Epeira ventricosa</name>
    <dbReference type="NCBI Taxonomy" id="182803"/>
    <lineage>
        <taxon>Eukaryota</taxon>
        <taxon>Metazoa</taxon>
        <taxon>Ecdysozoa</taxon>
        <taxon>Arthropoda</taxon>
        <taxon>Chelicerata</taxon>
        <taxon>Arachnida</taxon>
        <taxon>Araneae</taxon>
        <taxon>Araneomorphae</taxon>
        <taxon>Entelegynae</taxon>
        <taxon>Araneoidea</taxon>
        <taxon>Araneidae</taxon>
        <taxon>Araneus</taxon>
    </lineage>
</organism>
<gene>
    <name evidence="2" type="ORF">AVEN_40179_1</name>
</gene>
<dbReference type="Proteomes" id="UP000499080">
    <property type="component" value="Unassembled WGS sequence"/>
</dbReference>
<comment type="caution">
    <text evidence="2">The sequence shown here is derived from an EMBL/GenBank/DDBJ whole genome shotgun (WGS) entry which is preliminary data.</text>
</comment>
<protein>
    <submittedName>
        <fullName evidence="2">Uncharacterized protein</fullName>
    </submittedName>
</protein>
<reference evidence="2 3" key="1">
    <citation type="journal article" date="2019" name="Sci. Rep.">
        <title>Orb-weaving spider Araneus ventricosus genome elucidates the spidroin gene catalogue.</title>
        <authorList>
            <person name="Kono N."/>
            <person name="Nakamura H."/>
            <person name="Ohtoshi R."/>
            <person name="Moran D.A.P."/>
            <person name="Shinohara A."/>
            <person name="Yoshida Y."/>
            <person name="Fujiwara M."/>
            <person name="Mori M."/>
            <person name="Tomita M."/>
            <person name="Arakawa K."/>
        </authorList>
    </citation>
    <scope>NUCLEOTIDE SEQUENCE [LARGE SCALE GENOMIC DNA]</scope>
</reference>
<name>A0A4Y2UYK6_ARAVE</name>
<dbReference type="AlphaFoldDB" id="A0A4Y2UYK6"/>
<keyword evidence="3" id="KW-1185">Reference proteome</keyword>
<feature type="region of interest" description="Disordered" evidence="1">
    <location>
        <begin position="142"/>
        <end position="179"/>
    </location>
</feature>